<organism evidence="1 2">
    <name type="scientific">Carpediemonas membranifera</name>
    <dbReference type="NCBI Taxonomy" id="201153"/>
    <lineage>
        <taxon>Eukaryota</taxon>
        <taxon>Metamonada</taxon>
        <taxon>Carpediemonas-like organisms</taxon>
        <taxon>Carpediemonas</taxon>
    </lineage>
</organism>
<protein>
    <submittedName>
        <fullName evidence="1">Regulator of chromosome condensation, RCC1</fullName>
    </submittedName>
</protein>
<reference evidence="1" key="1">
    <citation type="submission" date="2021-05" db="EMBL/GenBank/DDBJ databases">
        <title>A free-living protist that lacks canonical eukaryotic 1 DNA replication and segregation systems.</title>
        <authorList>
            <person name="Salas-Leiva D.E."/>
            <person name="Tromer E.C."/>
            <person name="Curtis B.A."/>
            <person name="Jerlstrom-Hultqvist J."/>
            <person name="Kolisko M."/>
            <person name="Yi Z."/>
            <person name="Salas-Leiva J.S."/>
            <person name="Gallot-Lavallee L."/>
            <person name="Kops G.J.P.L."/>
            <person name="Archibald J.M."/>
            <person name="Simpson A.G.B."/>
            <person name="Roger A.J."/>
        </authorList>
    </citation>
    <scope>NUCLEOTIDE SEQUENCE</scope>
    <source>
        <strain evidence="1">BICM</strain>
    </source>
</reference>
<keyword evidence="2" id="KW-1185">Reference proteome</keyword>
<name>A0A8J6AVY1_9EUKA</name>
<dbReference type="SUPFAM" id="SSF50985">
    <property type="entry name" value="RCC1/BLIP-II"/>
    <property type="match status" value="1"/>
</dbReference>
<evidence type="ECO:0000313" key="2">
    <source>
        <dbReference type="Proteomes" id="UP000717585"/>
    </source>
</evidence>
<proteinExistence type="predicted"/>
<comment type="caution">
    <text evidence="1">The sequence shown here is derived from an EMBL/GenBank/DDBJ whole genome shotgun (WGS) entry which is preliminary data.</text>
</comment>
<evidence type="ECO:0000313" key="1">
    <source>
        <dbReference type="EMBL" id="KAG9392910.1"/>
    </source>
</evidence>
<dbReference type="Proteomes" id="UP000717585">
    <property type="component" value="Unassembled WGS sequence"/>
</dbReference>
<dbReference type="Gene3D" id="2.130.10.30">
    <property type="entry name" value="Regulator of chromosome condensation 1/beta-lactamase-inhibitor protein II"/>
    <property type="match status" value="1"/>
</dbReference>
<sequence length="536" mass="58487">MSIRDIERIRQIATAISALASSTESMSSVIPREVTAMIRSACSALPHPPYFSTMSVTTASDLLAELTAIITDLATVLADQIRRDAADTHNEPLKLAMHRLKSARECITETMPSCSDATLHGLLTWTLGAVLLAADDGLDPATRFMCRKFAVVDREIARDSVVQLRRGTRFTVFNARIFVEGMNDCGQAGVGYKSDTIGLTWIRLYPIIRFDSYISESEGLVNIAHTTHGLFAWGSNRCGSLGVNSLLPWIKAPTPMSLPDLIVHCLHALRYGRTYFQTSEGWCAAGNNAFGSLGVGVEDGEDGGCVQEPLMVDLSGADIHSFHSFERAVFVSTRTASTPLLAAGDNRAGALGIGSMMATEEVFARVCLPAGLKITDIIPFEGVTLIFSGYQCFYIGTQAAFAGDFSPTDTPSRSPRRFPLRVSAVLTAPCSNAVFVFLSEGRLLTAWTRPPQTLSGAVRHPSEVPWLSEFSMPSEVFHIHTESHQLHYSYDRGWAIVHERGSVAEARGDPAIVFWASNVATPERMLPLRARYLDNY</sequence>
<dbReference type="InterPro" id="IPR009091">
    <property type="entry name" value="RCC1/BLIP-II"/>
</dbReference>
<gene>
    <name evidence="1" type="ORF">J8273_5722</name>
</gene>
<accession>A0A8J6AVY1</accession>
<dbReference type="EMBL" id="JAHDYR010000030">
    <property type="protein sequence ID" value="KAG9392910.1"/>
    <property type="molecule type" value="Genomic_DNA"/>
</dbReference>
<dbReference type="AlphaFoldDB" id="A0A8J6AVY1"/>